<dbReference type="InterPro" id="IPR036397">
    <property type="entry name" value="RNaseH_sf"/>
</dbReference>
<dbReference type="FunFam" id="3.30.70.270:FF:000020">
    <property type="entry name" value="Transposon Tf2-6 polyprotein-like Protein"/>
    <property type="match status" value="1"/>
</dbReference>
<dbReference type="AlphaFoldDB" id="A0A4Y2JMM3"/>
<dbReference type="PANTHER" id="PTHR37984">
    <property type="entry name" value="PROTEIN CBG26694"/>
    <property type="match status" value="1"/>
</dbReference>
<dbReference type="Pfam" id="PF17919">
    <property type="entry name" value="RT_RNaseH_2"/>
    <property type="match status" value="1"/>
</dbReference>
<dbReference type="PANTHER" id="PTHR37984:SF5">
    <property type="entry name" value="PROTEIN NYNRIN-LIKE"/>
    <property type="match status" value="1"/>
</dbReference>
<dbReference type="OrthoDB" id="8060624at2759"/>
<evidence type="ECO:0000256" key="1">
    <source>
        <dbReference type="ARBA" id="ARBA00012493"/>
    </source>
</evidence>
<feature type="coiled-coil region" evidence="3">
    <location>
        <begin position="281"/>
        <end position="309"/>
    </location>
</feature>
<dbReference type="GO" id="GO:0003676">
    <property type="term" value="F:nucleic acid binding"/>
    <property type="evidence" value="ECO:0007669"/>
    <property type="project" value="InterPro"/>
</dbReference>
<gene>
    <name evidence="5" type="primary">pol_1488</name>
    <name evidence="5" type="ORF">AVEN_52965_1</name>
</gene>
<comment type="caution">
    <text evidence="5">The sequence shown here is derived from an EMBL/GenBank/DDBJ whole genome shotgun (WGS) entry which is preliminary data.</text>
</comment>
<evidence type="ECO:0000256" key="2">
    <source>
        <dbReference type="ARBA" id="ARBA00023268"/>
    </source>
</evidence>
<dbReference type="GO" id="GO:0003964">
    <property type="term" value="F:RNA-directed DNA polymerase activity"/>
    <property type="evidence" value="ECO:0007669"/>
    <property type="project" value="UniProtKB-EC"/>
</dbReference>
<evidence type="ECO:0000313" key="5">
    <source>
        <dbReference type="EMBL" id="GBM90562.1"/>
    </source>
</evidence>
<accession>A0A4Y2JMM3</accession>
<keyword evidence="2" id="KW-0511">Multifunctional enzyme</keyword>
<evidence type="ECO:0000259" key="4">
    <source>
        <dbReference type="Pfam" id="PF17919"/>
    </source>
</evidence>
<organism evidence="5 6">
    <name type="scientific">Araneus ventricosus</name>
    <name type="common">Orbweaver spider</name>
    <name type="synonym">Epeira ventricosa</name>
    <dbReference type="NCBI Taxonomy" id="182803"/>
    <lineage>
        <taxon>Eukaryota</taxon>
        <taxon>Metazoa</taxon>
        <taxon>Ecdysozoa</taxon>
        <taxon>Arthropoda</taxon>
        <taxon>Chelicerata</taxon>
        <taxon>Arachnida</taxon>
        <taxon>Araneae</taxon>
        <taxon>Araneomorphae</taxon>
        <taxon>Entelegynae</taxon>
        <taxon>Araneoidea</taxon>
        <taxon>Araneidae</taxon>
        <taxon>Araneus</taxon>
    </lineage>
</organism>
<dbReference type="InterPro" id="IPR041577">
    <property type="entry name" value="RT_RNaseH_2"/>
</dbReference>
<dbReference type="EC" id="2.7.7.49" evidence="1"/>
<name>A0A4Y2JMM3_ARAVE</name>
<evidence type="ECO:0000313" key="6">
    <source>
        <dbReference type="Proteomes" id="UP000499080"/>
    </source>
</evidence>
<keyword evidence="6" id="KW-1185">Reference proteome</keyword>
<dbReference type="InterPro" id="IPR043502">
    <property type="entry name" value="DNA/RNA_pol_sf"/>
</dbReference>
<dbReference type="Gene3D" id="3.30.420.10">
    <property type="entry name" value="Ribonuclease H-like superfamily/Ribonuclease H"/>
    <property type="match status" value="1"/>
</dbReference>
<dbReference type="Gene3D" id="3.30.70.270">
    <property type="match status" value="2"/>
</dbReference>
<dbReference type="SUPFAM" id="SSF56672">
    <property type="entry name" value="DNA/RNA polymerases"/>
    <property type="match status" value="1"/>
</dbReference>
<dbReference type="InterPro" id="IPR043128">
    <property type="entry name" value="Rev_trsase/Diguanyl_cyclase"/>
</dbReference>
<protein>
    <recommendedName>
        <fullName evidence="1">RNA-directed DNA polymerase</fullName>
        <ecNumber evidence="1">2.7.7.49</ecNumber>
    </recommendedName>
</protein>
<proteinExistence type="predicted"/>
<sequence length="354" mass="41370">MLCQDMCKNKLVVIIPSIDELDGIKRLSRVLQTTSEYGLEPNLKKCNFLKSKIKLLGYIIENGKISHSLDKTAAVKNFPEPKSLKQVQSFLGLTGYFRKFIQNYPLIANPLSDLLRDNTVFYFGPEQQSEFQTLKQELSENPVLHRIFKQSAKLELHTDASKFGYSAILFQQSDDNKFHLIHYMSKKNSPHEEKYLSYELEVLAIIEALKKFRNYLVAKLSLYDPTKWYKFVPAVQRTLNSTVSRRTQWTPFELLTGVKMKAKEDLQILELLKKESVESFIEDRENIRKEAKKNNLKVQEENRRNYNKKREKKHQYKVGELRCNSADTVWDCPQAATKILRPLRSGERQVEEPL</sequence>
<evidence type="ECO:0000256" key="3">
    <source>
        <dbReference type="SAM" id="Coils"/>
    </source>
</evidence>
<dbReference type="Proteomes" id="UP000499080">
    <property type="component" value="Unassembled WGS sequence"/>
</dbReference>
<dbReference type="EMBL" id="BGPR01003632">
    <property type="protein sequence ID" value="GBM90562.1"/>
    <property type="molecule type" value="Genomic_DNA"/>
</dbReference>
<keyword evidence="3" id="KW-0175">Coiled coil</keyword>
<reference evidence="5 6" key="1">
    <citation type="journal article" date="2019" name="Sci. Rep.">
        <title>Orb-weaving spider Araneus ventricosus genome elucidates the spidroin gene catalogue.</title>
        <authorList>
            <person name="Kono N."/>
            <person name="Nakamura H."/>
            <person name="Ohtoshi R."/>
            <person name="Moran D.A.P."/>
            <person name="Shinohara A."/>
            <person name="Yoshida Y."/>
            <person name="Fujiwara M."/>
            <person name="Mori M."/>
            <person name="Tomita M."/>
            <person name="Arakawa K."/>
        </authorList>
    </citation>
    <scope>NUCLEOTIDE SEQUENCE [LARGE SCALE GENOMIC DNA]</scope>
</reference>
<feature type="domain" description="Reverse transcriptase/retrotransposon-derived protein RNase H-like" evidence="4">
    <location>
        <begin position="124"/>
        <end position="217"/>
    </location>
</feature>
<dbReference type="InterPro" id="IPR050951">
    <property type="entry name" value="Retrovirus_Pol_polyprotein"/>
</dbReference>